<evidence type="ECO:0000256" key="2">
    <source>
        <dbReference type="ARBA" id="ARBA00022723"/>
    </source>
</evidence>
<dbReference type="Proteomes" id="UP000054279">
    <property type="component" value="Unassembled WGS sequence"/>
</dbReference>
<protein>
    <recommendedName>
        <fullName evidence="5">CENP-V/GFA domain-containing protein</fullName>
    </recommendedName>
</protein>
<dbReference type="GO" id="GO:0046872">
    <property type="term" value="F:metal ion binding"/>
    <property type="evidence" value="ECO:0007669"/>
    <property type="project" value="UniProtKB-KW"/>
</dbReference>
<evidence type="ECO:0000259" key="5">
    <source>
        <dbReference type="Pfam" id="PF04828"/>
    </source>
</evidence>
<evidence type="ECO:0000256" key="3">
    <source>
        <dbReference type="ARBA" id="ARBA00022833"/>
    </source>
</evidence>
<evidence type="ECO:0000256" key="1">
    <source>
        <dbReference type="ARBA" id="ARBA00005495"/>
    </source>
</evidence>
<dbReference type="AlphaFoldDB" id="A0A0C9UQB7"/>
<dbReference type="PANTHER" id="PTHR33337:SF40">
    <property type="entry name" value="CENP-V_GFA DOMAIN-CONTAINING PROTEIN-RELATED"/>
    <property type="match status" value="1"/>
</dbReference>
<proteinExistence type="inferred from homology"/>
<evidence type="ECO:0000313" key="7">
    <source>
        <dbReference type="Proteomes" id="UP000054279"/>
    </source>
</evidence>
<keyword evidence="4" id="KW-0456">Lyase</keyword>
<dbReference type="GO" id="GO:0016846">
    <property type="term" value="F:carbon-sulfur lyase activity"/>
    <property type="evidence" value="ECO:0007669"/>
    <property type="project" value="InterPro"/>
</dbReference>
<keyword evidence="3" id="KW-0862">Zinc</keyword>
<evidence type="ECO:0000256" key="4">
    <source>
        <dbReference type="ARBA" id="ARBA00023239"/>
    </source>
</evidence>
<keyword evidence="2" id="KW-0479">Metal-binding</keyword>
<evidence type="ECO:0000313" key="6">
    <source>
        <dbReference type="EMBL" id="KIJ27611.1"/>
    </source>
</evidence>
<dbReference type="InterPro" id="IPR011057">
    <property type="entry name" value="Mss4-like_sf"/>
</dbReference>
<dbReference type="HOGENOM" id="CLU_055491_3_5_1"/>
<dbReference type="OrthoDB" id="428768at2759"/>
<accession>A0A0C9UQB7</accession>
<keyword evidence="7" id="KW-1185">Reference proteome</keyword>
<comment type="similarity">
    <text evidence="1">Belongs to the Gfa family.</text>
</comment>
<gene>
    <name evidence="6" type="ORF">M422DRAFT_37685</name>
</gene>
<sequence>MSQITGNCLCGKITYNVDIPLEAATPAICQVLKGDTRVFVGDTDAGPKTRRTFCPNCGSQVCNHPDSDPKVAFIKAGTMDNELQKLVKPIFEVFVDKRLPFINDRYGAQFAGMPPSQS</sequence>
<dbReference type="PANTHER" id="PTHR33337">
    <property type="entry name" value="GFA DOMAIN-CONTAINING PROTEIN"/>
    <property type="match status" value="1"/>
</dbReference>
<dbReference type="Gene3D" id="3.90.1590.10">
    <property type="entry name" value="glutathione-dependent formaldehyde- activating enzyme (gfa)"/>
    <property type="match status" value="1"/>
</dbReference>
<organism evidence="6 7">
    <name type="scientific">Sphaerobolus stellatus (strain SS14)</name>
    <dbReference type="NCBI Taxonomy" id="990650"/>
    <lineage>
        <taxon>Eukaryota</taxon>
        <taxon>Fungi</taxon>
        <taxon>Dikarya</taxon>
        <taxon>Basidiomycota</taxon>
        <taxon>Agaricomycotina</taxon>
        <taxon>Agaricomycetes</taxon>
        <taxon>Phallomycetidae</taxon>
        <taxon>Geastrales</taxon>
        <taxon>Sphaerobolaceae</taxon>
        <taxon>Sphaerobolus</taxon>
    </lineage>
</organism>
<name>A0A0C9UQB7_SPHS4</name>
<reference evidence="6 7" key="1">
    <citation type="submission" date="2014-06" db="EMBL/GenBank/DDBJ databases">
        <title>Evolutionary Origins and Diversification of the Mycorrhizal Mutualists.</title>
        <authorList>
            <consortium name="DOE Joint Genome Institute"/>
            <consortium name="Mycorrhizal Genomics Consortium"/>
            <person name="Kohler A."/>
            <person name="Kuo A."/>
            <person name="Nagy L.G."/>
            <person name="Floudas D."/>
            <person name="Copeland A."/>
            <person name="Barry K.W."/>
            <person name="Cichocki N."/>
            <person name="Veneault-Fourrey C."/>
            <person name="LaButti K."/>
            <person name="Lindquist E.A."/>
            <person name="Lipzen A."/>
            <person name="Lundell T."/>
            <person name="Morin E."/>
            <person name="Murat C."/>
            <person name="Riley R."/>
            <person name="Ohm R."/>
            <person name="Sun H."/>
            <person name="Tunlid A."/>
            <person name="Henrissat B."/>
            <person name="Grigoriev I.V."/>
            <person name="Hibbett D.S."/>
            <person name="Martin F."/>
        </authorList>
    </citation>
    <scope>NUCLEOTIDE SEQUENCE [LARGE SCALE GENOMIC DNA]</scope>
    <source>
        <strain evidence="6 7">SS14</strain>
    </source>
</reference>
<dbReference type="Pfam" id="PF04828">
    <property type="entry name" value="GFA"/>
    <property type="match status" value="1"/>
</dbReference>
<dbReference type="EMBL" id="KN837330">
    <property type="protein sequence ID" value="KIJ27611.1"/>
    <property type="molecule type" value="Genomic_DNA"/>
</dbReference>
<dbReference type="SUPFAM" id="SSF51316">
    <property type="entry name" value="Mss4-like"/>
    <property type="match status" value="1"/>
</dbReference>
<feature type="domain" description="CENP-V/GFA" evidence="5">
    <location>
        <begin position="30"/>
        <end position="96"/>
    </location>
</feature>
<dbReference type="InterPro" id="IPR006913">
    <property type="entry name" value="CENP-V/GFA"/>
</dbReference>